<dbReference type="OrthoDB" id="678327at2759"/>
<evidence type="ECO:0000313" key="9">
    <source>
        <dbReference type="Proteomes" id="UP000275267"/>
    </source>
</evidence>
<keyword evidence="5" id="KW-0539">Nucleus</keyword>
<evidence type="ECO:0000259" key="7">
    <source>
        <dbReference type="PROSITE" id="PS50888"/>
    </source>
</evidence>
<dbReference type="FunFam" id="4.10.280.10:FF:000002">
    <property type="entry name" value="Basic helix-loop-helix transcription factor"/>
    <property type="match status" value="1"/>
</dbReference>
<evidence type="ECO:0000313" key="8">
    <source>
        <dbReference type="EMBL" id="RLM58060.1"/>
    </source>
</evidence>
<evidence type="ECO:0000256" key="6">
    <source>
        <dbReference type="SAM" id="MobiDB-lite"/>
    </source>
</evidence>
<comment type="similarity">
    <text evidence="2">Belongs to the bHLH protein family.</text>
</comment>
<dbReference type="Gene3D" id="4.10.280.10">
    <property type="entry name" value="Helix-loop-helix DNA-binding domain"/>
    <property type="match status" value="1"/>
</dbReference>
<gene>
    <name evidence="8" type="ORF">C2845_PM18G06450</name>
</gene>
<dbReference type="GO" id="GO:0046983">
    <property type="term" value="F:protein dimerization activity"/>
    <property type="evidence" value="ECO:0007669"/>
    <property type="project" value="InterPro"/>
</dbReference>
<organism evidence="8 9">
    <name type="scientific">Panicum miliaceum</name>
    <name type="common">Proso millet</name>
    <name type="synonym">Broomcorn millet</name>
    <dbReference type="NCBI Taxonomy" id="4540"/>
    <lineage>
        <taxon>Eukaryota</taxon>
        <taxon>Viridiplantae</taxon>
        <taxon>Streptophyta</taxon>
        <taxon>Embryophyta</taxon>
        <taxon>Tracheophyta</taxon>
        <taxon>Spermatophyta</taxon>
        <taxon>Magnoliopsida</taxon>
        <taxon>Liliopsida</taxon>
        <taxon>Poales</taxon>
        <taxon>Poaceae</taxon>
        <taxon>PACMAD clade</taxon>
        <taxon>Panicoideae</taxon>
        <taxon>Panicodae</taxon>
        <taxon>Paniceae</taxon>
        <taxon>Panicinae</taxon>
        <taxon>Panicum</taxon>
        <taxon>Panicum sect. Panicum</taxon>
    </lineage>
</organism>
<evidence type="ECO:0000256" key="2">
    <source>
        <dbReference type="ARBA" id="ARBA00005510"/>
    </source>
</evidence>
<dbReference type="CDD" id="cd18919">
    <property type="entry name" value="bHLH_AtBPE_like"/>
    <property type="match status" value="1"/>
</dbReference>
<evidence type="ECO:0000256" key="4">
    <source>
        <dbReference type="ARBA" id="ARBA00023163"/>
    </source>
</evidence>
<dbReference type="STRING" id="4540.A0A3L6PJS7"/>
<evidence type="ECO:0000256" key="3">
    <source>
        <dbReference type="ARBA" id="ARBA00023015"/>
    </source>
</evidence>
<dbReference type="GO" id="GO:0003700">
    <property type="term" value="F:DNA-binding transcription factor activity"/>
    <property type="evidence" value="ECO:0007669"/>
    <property type="project" value="TreeGrafter"/>
</dbReference>
<dbReference type="Proteomes" id="UP000275267">
    <property type="component" value="Unassembled WGS sequence"/>
</dbReference>
<accession>A0A3L6PJS7</accession>
<name>A0A3L6PJS7_PANMI</name>
<evidence type="ECO:0000256" key="1">
    <source>
        <dbReference type="ARBA" id="ARBA00004123"/>
    </source>
</evidence>
<dbReference type="PANTHER" id="PTHR12565">
    <property type="entry name" value="STEROL REGULATORY ELEMENT-BINDING PROTEIN"/>
    <property type="match status" value="1"/>
</dbReference>
<dbReference type="PROSITE" id="PS50888">
    <property type="entry name" value="BHLH"/>
    <property type="match status" value="1"/>
</dbReference>
<proteinExistence type="inferred from homology"/>
<feature type="domain" description="BHLH" evidence="7">
    <location>
        <begin position="221"/>
        <end position="271"/>
    </location>
</feature>
<evidence type="ECO:0000256" key="5">
    <source>
        <dbReference type="ARBA" id="ARBA00023242"/>
    </source>
</evidence>
<dbReference type="GO" id="GO:0005634">
    <property type="term" value="C:nucleus"/>
    <property type="evidence" value="ECO:0007669"/>
    <property type="project" value="UniProtKB-SubCell"/>
</dbReference>
<keyword evidence="4" id="KW-0804">Transcription</keyword>
<comment type="subcellular location">
    <subcellularLocation>
        <location evidence="1">Nucleus</location>
    </subcellularLocation>
</comment>
<keyword evidence="9" id="KW-1185">Reference proteome</keyword>
<dbReference type="AlphaFoldDB" id="A0A3L6PJS7"/>
<dbReference type="Pfam" id="PF00010">
    <property type="entry name" value="HLH"/>
    <property type="match status" value="1"/>
</dbReference>
<feature type="compositionally biased region" description="Polar residues" evidence="6">
    <location>
        <begin position="130"/>
        <end position="140"/>
    </location>
</feature>
<sequence>MAHDGFHGGFHDLPWPLSHHAAVASAAGGGPFDALQAHVQHALMGAGAGAGWEHDAAMGSLVPSRSPSPSSLAAAAGGGAAVEAALTEQLASRLGRAARLSCLAASGGKLSRAASSHSLRGEPAPAPAQQLASDGSSSDGPSRKRKAPGGKSKAKDAVTTATPKSREPEMRAKKCKLSTDAADDEERKLATGDAGRSNGKGKEIAAEPPKDYIHVRARRGQATDSHSLAERVRREKISERMKLLQDLVPGCSKVTGKAVMLDEIINYVQSLQRQVEFLSMKLSTVNPRLELDVDSFIPKDANQPCVPAASSLPPPPQPVYSLEGSSPALCYAASQGAAVPSVVTSAKSFVTPSTFANHDIPDQSLEGFQNVNSQMGGLWEEDDLQSLVLMGFRGST</sequence>
<reference evidence="9" key="1">
    <citation type="journal article" date="2019" name="Nat. Commun.">
        <title>The genome of broomcorn millet.</title>
        <authorList>
            <person name="Zou C."/>
            <person name="Miki D."/>
            <person name="Li D."/>
            <person name="Tang Q."/>
            <person name="Xiao L."/>
            <person name="Rajput S."/>
            <person name="Deng P."/>
            <person name="Jia W."/>
            <person name="Huang R."/>
            <person name="Zhang M."/>
            <person name="Sun Y."/>
            <person name="Hu J."/>
            <person name="Fu X."/>
            <person name="Schnable P.S."/>
            <person name="Li F."/>
            <person name="Zhang H."/>
            <person name="Feng B."/>
            <person name="Zhu X."/>
            <person name="Liu R."/>
            <person name="Schnable J.C."/>
            <person name="Zhu J.-K."/>
            <person name="Zhang H."/>
        </authorList>
    </citation>
    <scope>NUCLEOTIDE SEQUENCE [LARGE SCALE GENOMIC DNA]</scope>
</reference>
<dbReference type="InterPro" id="IPR036638">
    <property type="entry name" value="HLH_DNA-bd_sf"/>
</dbReference>
<dbReference type="InterPro" id="IPR011598">
    <property type="entry name" value="bHLH_dom"/>
</dbReference>
<protein>
    <submittedName>
        <fullName evidence="8">Transcription factor bHLH62-like</fullName>
    </submittedName>
</protein>
<dbReference type="EMBL" id="PQIB02000017">
    <property type="protein sequence ID" value="RLM58060.1"/>
    <property type="molecule type" value="Genomic_DNA"/>
</dbReference>
<dbReference type="SMART" id="SM00353">
    <property type="entry name" value="HLH"/>
    <property type="match status" value="1"/>
</dbReference>
<keyword evidence="3" id="KW-0805">Transcription regulation</keyword>
<dbReference type="SUPFAM" id="SSF47459">
    <property type="entry name" value="HLH, helix-loop-helix DNA-binding domain"/>
    <property type="match status" value="1"/>
</dbReference>
<dbReference type="PANTHER" id="PTHR12565:SF448">
    <property type="entry name" value="BHLH TRANSCRIPTION FACTOR"/>
    <property type="match status" value="1"/>
</dbReference>
<comment type="caution">
    <text evidence="8">The sequence shown here is derived from an EMBL/GenBank/DDBJ whole genome shotgun (WGS) entry which is preliminary data.</text>
</comment>
<feature type="region of interest" description="Disordered" evidence="6">
    <location>
        <begin position="114"/>
        <end position="204"/>
    </location>
</feature>
<dbReference type="InterPro" id="IPR024097">
    <property type="entry name" value="bHLH_ZIP_TF"/>
</dbReference>